<protein>
    <submittedName>
        <fullName evidence="4">Uncharacterized protein LOC106152931</fullName>
    </submittedName>
</protein>
<dbReference type="InParanoid" id="A0A1S3H9M0"/>
<reference evidence="4" key="1">
    <citation type="submission" date="2025-08" db="UniProtKB">
        <authorList>
            <consortium name="RefSeq"/>
        </authorList>
    </citation>
    <scope>IDENTIFICATION</scope>
    <source>
        <tissue evidence="4">Gonads</tissue>
    </source>
</reference>
<evidence type="ECO:0000259" key="2">
    <source>
        <dbReference type="PROSITE" id="PS50157"/>
    </source>
</evidence>
<dbReference type="Proteomes" id="UP000085678">
    <property type="component" value="Unplaced"/>
</dbReference>
<dbReference type="KEGG" id="lak:106152931"/>
<dbReference type="InterPro" id="IPR046496">
    <property type="entry name" value="DUF6589"/>
</dbReference>
<dbReference type="SUPFAM" id="SSF57667">
    <property type="entry name" value="beta-beta-alpha zinc fingers"/>
    <property type="match status" value="1"/>
</dbReference>
<proteinExistence type="predicted"/>
<dbReference type="Pfam" id="PF20231">
    <property type="entry name" value="DUF6589"/>
    <property type="match status" value="1"/>
</dbReference>
<dbReference type="InterPro" id="IPR036236">
    <property type="entry name" value="Znf_C2H2_sf"/>
</dbReference>
<keyword evidence="1" id="KW-0862">Zinc</keyword>
<keyword evidence="1" id="KW-0863">Zinc-finger</keyword>
<dbReference type="SMART" id="SM00355">
    <property type="entry name" value="ZnF_C2H2"/>
    <property type="match status" value="1"/>
</dbReference>
<dbReference type="AlphaFoldDB" id="A0A1S3H9M0"/>
<dbReference type="PROSITE" id="PS00028">
    <property type="entry name" value="ZINC_FINGER_C2H2_1"/>
    <property type="match status" value="1"/>
</dbReference>
<gene>
    <name evidence="4" type="primary">LOC106152931</name>
</gene>
<dbReference type="OrthoDB" id="5952546at2759"/>
<evidence type="ECO:0000313" key="3">
    <source>
        <dbReference type="Proteomes" id="UP000085678"/>
    </source>
</evidence>
<dbReference type="GeneID" id="106152931"/>
<dbReference type="GO" id="GO:0008270">
    <property type="term" value="F:zinc ion binding"/>
    <property type="evidence" value="ECO:0007669"/>
    <property type="project" value="UniProtKB-KW"/>
</dbReference>
<dbReference type="STRING" id="7574.A0A1S3H9M0"/>
<dbReference type="RefSeq" id="XP_013382166.1">
    <property type="nucleotide sequence ID" value="XM_013526712.1"/>
</dbReference>
<organism evidence="3 4">
    <name type="scientific">Lingula anatina</name>
    <name type="common">Brachiopod</name>
    <name type="synonym">Lingula unguis</name>
    <dbReference type="NCBI Taxonomy" id="7574"/>
    <lineage>
        <taxon>Eukaryota</taxon>
        <taxon>Metazoa</taxon>
        <taxon>Spiralia</taxon>
        <taxon>Lophotrochozoa</taxon>
        <taxon>Brachiopoda</taxon>
        <taxon>Linguliformea</taxon>
        <taxon>Lingulata</taxon>
        <taxon>Lingulida</taxon>
        <taxon>Linguloidea</taxon>
        <taxon>Lingulidae</taxon>
        <taxon>Lingula</taxon>
    </lineage>
</organism>
<keyword evidence="1" id="KW-0479">Metal-binding</keyword>
<sequence length="855" mass="97687">MQTTLSKKVIDKVEKEVVDLCATSKPSILRTTDPLALVSVTPSAVCKELQERAPTFYTMLETITGSQKSKTSKDNLLTITSGAAVILKGRNMHMSAWAAKNSLTLEHGGCSTMAMKRLAKQNVTVDPNTTRARKKVLAKDHDKVILEQKETLEKDIVKEMVVNELLTVDGLTMEHLQSSRQGTVTETEGSVEQTTHVPLQIQSRGLDTDFLPSLAWSFYVPENEDKDQDEDTRIFERLKDFEKDYAGHFGLVVDEVISHSQTLECDTLLRLKKAMRDSKSAGYQVIGDNVDLLIKARHMSSERQNKDIHWFFMYAAIDEVSGSHLDNFRMPKVSDVPLTKCLPNSFDVKKLKYHCMVLWSRVVVHWIPALQCLSKAVVRHIPHRYENTMKAKTTTVPLGLLCKNENLPEDMLFILKHVQDRYVPQRVNKDKKNEILEQIFFGGDNLTVERAVNAQRASLDGDSPWERLQGIVAKNEDWHADRNKFQVVWFSNATVTNNANAKLDPLENYTKVKEPFNLYLDVYIVAATMAYLRLESIEENVEIVPDKIKSASLDDQREWLHALIQPMIEQFVLPSLSTESLQTLSRSAEEPKTYECPLCKKSYKYQGALQNHMSKQHQETAESNPAETEATVEQEDHIFNYGCVFITLGLMLRNSDDAVKEGDGERIISMWKFFLPIWKNEGSTKYALSALELFLTLYGRLTEQAAHRLIWNRTINKKGGKGKRISRDFYIENLNLVLKDSFKHLGVNINEKTAVLESQALYGIDIILNSQNQDLGLKKPSGYHKRVRSELDFKIVLNEVVRKCDMFNVVVGREFHSFPSFNRSILHGLDHTGFIKWMKAHKRKLEIEDEVRSYV</sequence>
<name>A0A1S3H9M0_LINAN</name>
<evidence type="ECO:0000256" key="1">
    <source>
        <dbReference type="PROSITE-ProRule" id="PRU00042"/>
    </source>
</evidence>
<feature type="domain" description="C2H2-type" evidence="2">
    <location>
        <begin position="594"/>
        <end position="622"/>
    </location>
</feature>
<dbReference type="InterPro" id="IPR013087">
    <property type="entry name" value="Znf_C2H2_type"/>
</dbReference>
<evidence type="ECO:0000313" key="4">
    <source>
        <dbReference type="RefSeq" id="XP_013382166.1"/>
    </source>
</evidence>
<keyword evidence="3" id="KW-1185">Reference proteome</keyword>
<accession>A0A1S3H9M0</accession>
<dbReference type="Gene3D" id="3.30.160.60">
    <property type="entry name" value="Classic Zinc Finger"/>
    <property type="match status" value="1"/>
</dbReference>
<dbReference type="PROSITE" id="PS50157">
    <property type="entry name" value="ZINC_FINGER_C2H2_2"/>
    <property type="match status" value="1"/>
</dbReference>